<gene>
    <name evidence="1" type="ORF">GCM10009105_26030</name>
</gene>
<dbReference type="EMBL" id="BAAAEU010000022">
    <property type="protein sequence ID" value="GAA0718426.1"/>
    <property type="molecule type" value="Genomic_DNA"/>
</dbReference>
<organism evidence="1 2">
    <name type="scientific">Dokdonella soli</name>
    <dbReference type="NCBI Taxonomy" id="529810"/>
    <lineage>
        <taxon>Bacteria</taxon>
        <taxon>Pseudomonadati</taxon>
        <taxon>Pseudomonadota</taxon>
        <taxon>Gammaproteobacteria</taxon>
        <taxon>Lysobacterales</taxon>
        <taxon>Rhodanobacteraceae</taxon>
        <taxon>Dokdonella</taxon>
    </lineage>
</organism>
<sequence length="307" mass="34221">MFTHDAHAFTPHLVRPHTIAPTASRHWRLFYAAIPVERNTNMNKMLIPIALLAALPLAAQADDGWSGSGEVGFAAARGNAKSENLNAKLQFKKEDDQWKDTFYLTALRSKGEVKTATIDNGQIVNVSNYKLNANRYEAGASAGYKLDERSYIVGALRYENDDFSPFNYQWTASIGYGYTVLKNQSDELSFEIGPGFKRYQPVDILGPEVINNVPVRHTFGANDEVVARGLMAYKHNFTDSTSFVDTLLMEAGSDNTFFQNDAGLQVDMSKKLALKIGYQVRHNSDVTPGIKKTDQLMTTNLVYNFAQ</sequence>
<keyword evidence="2" id="KW-1185">Reference proteome</keyword>
<evidence type="ECO:0000313" key="2">
    <source>
        <dbReference type="Proteomes" id="UP001501523"/>
    </source>
</evidence>
<dbReference type="InterPro" id="IPR007433">
    <property type="entry name" value="DUF481"/>
</dbReference>
<evidence type="ECO:0000313" key="1">
    <source>
        <dbReference type="EMBL" id="GAA0718426.1"/>
    </source>
</evidence>
<proteinExistence type="predicted"/>
<comment type="caution">
    <text evidence="1">The sequence shown here is derived from an EMBL/GenBank/DDBJ whole genome shotgun (WGS) entry which is preliminary data.</text>
</comment>
<dbReference type="Proteomes" id="UP001501523">
    <property type="component" value="Unassembled WGS sequence"/>
</dbReference>
<protein>
    <submittedName>
        <fullName evidence="1">DUF481 domain-containing protein</fullName>
    </submittedName>
</protein>
<name>A0ABP3TYF4_9GAMM</name>
<reference evidence="2" key="1">
    <citation type="journal article" date="2019" name="Int. J. Syst. Evol. Microbiol.">
        <title>The Global Catalogue of Microorganisms (GCM) 10K type strain sequencing project: providing services to taxonomists for standard genome sequencing and annotation.</title>
        <authorList>
            <consortium name="The Broad Institute Genomics Platform"/>
            <consortium name="The Broad Institute Genome Sequencing Center for Infectious Disease"/>
            <person name="Wu L."/>
            <person name="Ma J."/>
        </authorList>
    </citation>
    <scope>NUCLEOTIDE SEQUENCE [LARGE SCALE GENOMIC DNA]</scope>
    <source>
        <strain evidence="2">JCM 15421</strain>
    </source>
</reference>
<accession>A0ABP3TYF4</accession>
<dbReference type="Pfam" id="PF04338">
    <property type="entry name" value="DUF481"/>
    <property type="match status" value="1"/>
</dbReference>